<comment type="caution">
    <text evidence="3">The sequence shown here is derived from an EMBL/GenBank/DDBJ whole genome shotgun (WGS) entry which is preliminary data.</text>
</comment>
<dbReference type="AlphaFoldDB" id="A0A0E2HSP2"/>
<dbReference type="InterPro" id="IPR052723">
    <property type="entry name" value="Acyl-CoA_thioesterase_PaaI"/>
</dbReference>
<dbReference type="Gene3D" id="3.10.129.10">
    <property type="entry name" value="Hotdog Thioesterase"/>
    <property type="match status" value="1"/>
</dbReference>
<dbReference type="HOGENOM" id="CLU_089876_11_2_9"/>
<dbReference type="InterPro" id="IPR006683">
    <property type="entry name" value="Thioestr_dom"/>
</dbReference>
<evidence type="ECO:0000313" key="4">
    <source>
        <dbReference type="Proteomes" id="UP000013085"/>
    </source>
</evidence>
<dbReference type="Proteomes" id="UP000013085">
    <property type="component" value="Unassembled WGS sequence"/>
</dbReference>
<proteinExistence type="predicted"/>
<feature type="domain" description="Thioesterase" evidence="2">
    <location>
        <begin position="49"/>
        <end position="121"/>
    </location>
</feature>
<dbReference type="InterPro" id="IPR029069">
    <property type="entry name" value="HotDog_dom_sf"/>
</dbReference>
<name>A0A0E2HSP2_9FIRM</name>
<evidence type="ECO:0000256" key="1">
    <source>
        <dbReference type="ARBA" id="ARBA00022801"/>
    </source>
</evidence>
<dbReference type="RefSeq" id="WP_002588156.1">
    <property type="nucleotide sequence ID" value="NZ_KB851009.1"/>
</dbReference>
<dbReference type="PATRIC" id="fig|999408.3.peg.1287"/>
<dbReference type="InterPro" id="IPR003736">
    <property type="entry name" value="PAAI_dom"/>
</dbReference>
<dbReference type="Pfam" id="PF03061">
    <property type="entry name" value="4HBT"/>
    <property type="match status" value="1"/>
</dbReference>
<dbReference type="GeneID" id="57961676"/>
<evidence type="ECO:0000259" key="2">
    <source>
        <dbReference type="Pfam" id="PF03061"/>
    </source>
</evidence>
<evidence type="ECO:0000313" key="3">
    <source>
        <dbReference type="EMBL" id="ENZ18617.1"/>
    </source>
</evidence>
<sequence>MDAQKLEQIQKIFSNDRFATDNGAVIEQVEEGYAKCWLEIQPHHLNAAGTVMGGAIFTLADFAFAVASNWNKPLHVSTTSQITYLGVARGTRLIAEARKVKEGRSTCYYLVEVKDDLGNEVAHVTASGFSKG</sequence>
<dbReference type="NCBIfam" id="TIGR00369">
    <property type="entry name" value="unchar_dom_1"/>
    <property type="match status" value="1"/>
</dbReference>
<reference evidence="3 4" key="1">
    <citation type="submission" date="2013-01" db="EMBL/GenBank/DDBJ databases">
        <title>The Genome Sequence of Clostridium clostridioforme 90A8.</title>
        <authorList>
            <consortium name="The Broad Institute Genome Sequencing Platform"/>
            <person name="Earl A."/>
            <person name="Ward D."/>
            <person name="Feldgarden M."/>
            <person name="Gevers D."/>
            <person name="Courvalin P."/>
            <person name="Lambert T."/>
            <person name="Walker B."/>
            <person name="Young S.K."/>
            <person name="Zeng Q."/>
            <person name="Gargeya S."/>
            <person name="Fitzgerald M."/>
            <person name="Haas B."/>
            <person name="Abouelleil A."/>
            <person name="Alvarado L."/>
            <person name="Arachchi H.M."/>
            <person name="Berlin A.M."/>
            <person name="Chapman S.B."/>
            <person name="Dewar J."/>
            <person name="Goldberg J."/>
            <person name="Griggs A."/>
            <person name="Gujja S."/>
            <person name="Hansen M."/>
            <person name="Howarth C."/>
            <person name="Imamovic A."/>
            <person name="Larimer J."/>
            <person name="McCowan C."/>
            <person name="Murphy C."/>
            <person name="Neiman D."/>
            <person name="Pearson M."/>
            <person name="Priest M."/>
            <person name="Roberts A."/>
            <person name="Saif S."/>
            <person name="Shea T."/>
            <person name="Sisk P."/>
            <person name="Sykes S."/>
            <person name="Wortman J."/>
            <person name="Nusbaum C."/>
            <person name="Birren B."/>
        </authorList>
    </citation>
    <scope>NUCLEOTIDE SEQUENCE [LARGE SCALE GENOMIC DNA]</scope>
    <source>
        <strain evidence="3 4">90A8</strain>
    </source>
</reference>
<keyword evidence="1" id="KW-0378">Hydrolase</keyword>
<gene>
    <name evidence="3" type="ORF">HMPREF1090_01201</name>
</gene>
<organism evidence="3 4">
    <name type="scientific">[Clostridium] clostridioforme 90A8</name>
    <dbReference type="NCBI Taxonomy" id="999408"/>
    <lineage>
        <taxon>Bacteria</taxon>
        <taxon>Bacillati</taxon>
        <taxon>Bacillota</taxon>
        <taxon>Clostridia</taxon>
        <taxon>Lachnospirales</taxon>
        <taxon>Lachnospiraceae</taxon>
        <taxon>Enterocloster</taxon>
    </lineage>
</organism>
<dbReference type="PANTHER" id="PTHR42856">
    <property type="entry name" value="ACYL-COENZYME A THIOESTERASE PAAI"/>
    <property type="match status" value="1"/>
</dbReference>
<dbReference type="PANTHER" id="PTHR42856:SF1">
    <property type="entry name" value="ACYL-COENZYME A THIOESTERASE PAAI"/>
    <property type="match status" value="1"/>
</dbReference>
<dbReference type="SUPFAM" id="SSF54637">
    <property type="entry name" value="Thioesterase/thiol ester dehydrase-isomerase"/>
    <property type="match status" value="1"/>
</dbReference>
<accession>A0A0E2HSP2</accession>
<protein>
    <submittedName>
        <fullName evidence="3">Acyl-CoA thioesterase</fullName>
    </submittedName>
</protein>
<dbReference type="CDD" id="cd03443">
    <property type="entry name" value="PaaI_thioesterase"/>
    <property type="match status" value="1"/>
</dbReference>
<dbReference type="EMBL" id="AGYR01000008">
    <property type="protein sequence ID" value="ENZ18617.1"/>
    <property type="molecule type" value="Genomic_DNA"/>
</dbReference>
<dbReference type="GO" id="GO:0016289">
    <property type="term" value="F:acyl-CoA hydrolase activity"/>
    <property type="evidence" value="ECO:0007669"/>
    <property type="project" value="UniProtKB-ARBA"/>
</dbReference>